<proteinExistence type="predicted"/>
<evidence type="ECO:0000313" key="1">
    <source>
        <dbReference type="EMBL" id="TKA71046.1"/>
    </source>
</evidence>
<protein>
    <submittedName>
        <fullName evidence="1">Uncharacterized protein</fullName>
    </submittedName>
</protein>
<accession>A0A4U0X6I8</accession>
<comment type="caution">
    <text evidence="1">The sequence shown here is derived from an EMBL/GenBank/DDBJ whole genome shotgun (WGS) entry which is preliminary data.</text>
</comment>
<reference evidence="1 2" key="1">
    <citation type="submission" date="2017-03" db="EMBL/GenBank/DDBJ databases">
        <title>Genomes of endolithic fungi from Antarctica.</title>
        <authorList>
            <person name="Coleine C."/>
            <person name="Masonjones S."/>
            <person name="Stajich J.E."/>
        </authorList>
    </citation>
    <scope>NUCLEOTIDE SEQUENCE [LARGE SCALE GENOMIC DNA]</scope>
    <source>
        <strain evidence="1 2">CCFEE 5184</strain>
    </source>
</reference>
<dbReference type="AlphaFoldDB" id="A0A4U0X6I8"/>
<keyword evidence="2" id="KW-1185">Reference proteome</keyword>
<organism evidence="1 2">
    <name type="scientific">Friedmanniomyces simplex</name>
    <dbReference type="NCBI Taxonomy" id="329884"/>
    <lineage>
        <taxon>Eukaryota</taxon>
        <taxon>Fungi</taxon>
        <taxon>Dikarya</taxon>
        <taxon>Ascomycota</taxon>
        <taxon>Pezizomycotina</taxon>
        <taxon>Dothideomycetes</taxon>
        <taxon>Dothideomycetidae</taxon>
        <taxon>Mycosphaerellales</taxon>
        <taxon>Teratosphaeriaceae</taxon>
        <taxon>Friedmanniomyces</taxon>
    </lineage>
</organism>
<dbReference type="EMBL" id="NAJQ01000370">
    <property type="protein sequence ID" value="TKA71046.1"/>
    <property type="molecule type" value="Genomic_DNA"/>
</dbReference>
<evidence type="ECO:0000313" key="2">
    <source>
        <dbReference type="Proteomes" id="UP000309340"/>
    </source>
</evidence>
<gene>
    <name evidence="1" type="ORF">B0A55_06328</name>
</gene>
<dbReference type="Proteomes" id="UP000309340">
    <property type="component" value="Unassembled WGS sequence"/>
</dbReference>
<sequence length="138" mass="16030">MHVRASFSLISRLGTDTQPLYIETSLFSNLCMPSQHRPIDGLLEEILKNVELTTAESSYAHGIRMYARGVREVDHAFQREQRQRNEALQRLDEAYRVVLYLHRKLESLKDTIIDLINGEDIKVALKDYDEDLEVLEGR</sequence>
<name>A0A4U0X6I8_9PEZI</name>